<organism evidence="2 3">
    <name type="scientific">Euplotes crassus</name>
    <dbReference type="NCBI Taxonomy" id="5936"/>
    <lineage>
        <taxon>Eukaryota</taxon>
        <taxon>Sar</taxon>
        <taxon>Alveolata</taxon>
        <taxon>Ciliophora</taxon>
        <taxon>Intramacronucleata</taxon>
        <taxon>Spirotrichea</taxon>
        <taxon>Hypotrichia</taxon>
        <taxon>Euplotida</taxon>
        <taxon>Euplotidae</taxon>
        <taxon>Moneuplotes</taxon>
    </lineage>
</organism>
<dbReference type="AlphaFoldDB" id="A0AAD1Y938"/>
<feature type="compositionally biased region" description="Low complexity" evidence="1">
    <location>
        <begin position="364"/>
        <end position="379"/>
    </location>
</feature>
<name>A0AAD1Y938_EUPCR</name>
<proteinExistence type="predicted"/>
<feature type="region of interest" description="Disordered" evidence="1">
    <location>
        <begin position="364"/>
        <end position="391"/>
    </location>
</feature>
<reference evidence="2" key="1">
    <citation type="submission" date="2023-07" db="EMBL/GenBank/DDBJ databases">
        <authorList>
            <consortium name="AG Swart"/>
            <person name="Singh M."/>
            <person name="Singh A."/>
            <person name="Seah K."/>
            <person name="Emmerich C."/>
        </authorList>
    </citation>
    <scope>NUCLEOTIDE SEQUENCE</scope>
    <source>
        <strain evidence="2">DP1</strain>
    </source>
</reference>
<protein>
    <submittedName>
        <fullName evidence="2">Uncharacterized protein</fullName>
    </submittedName>
</protein>
<keyword evidence="3" id="KW-1185">Reference proteome</keyword>
<dbReference type="Proteomes" id="UP001295684">
    <property type="component" value="Unassembled WGS sequence"/>
</dbReference>
<comment type="caution">
    <text evidence="2">The sequence shown here is derived from an EMBL/GenBank/DDBJ whole genome shotgun (WGS) entry which is preliminary data.</text>
</comment>
<evidence type="ECO:0000313" key="3">
    <source>
        <dbReference type="Proteomes" id="UP001295684"/>
    </source>
</evidence>
<accession>A0AAD1Y938</accession>
<evidence type="ECO:0000256" key="1">
    <source>
        <dbReference type="SAM" id="MobiDB-lite"/>
    </source>
</evidence>
<dbReference type="EMBL" id="CAMPGE010029368">
    <property type="protein sequence ID" value="CAI2386832.1"/>
    <property type="molecule type" value="Genomic_DNA"/>
</dbReference>
<sequence>MSDHTPEEPSTHQNPLFHPSKIIESLLTLSIATHSVNKILSRASARSEIKLIESRHKQYSTDLMMNNLRVMIDSMVKSRDPAEITGRFDVKEESEEMFRRRSGSLGADERKAEVKAVGEKKMTLAYSQPFVETKGGEEEESQVKIEEKKKLLKYFDGCQDWTSEEEPKAAKADSFLSGQVKLKPDPAFENQTRGVKRRGIMFISKAPTKKTESARSTTSFLGRQVAEQIYTSQALTERITEQIPLTDLPPEEEEEVSIQRMRATKLRESMRKEKDMKERMEIQRRNEEIARKNKANFDKLPKNYTYDYQGSLVFVRKPNSEQLPGDFHVPKIAKKSLKKLKIPKKLGLDTTDELLLKHFSNKQGNGKLKLKSSSKGSKNYQNPLDRPGFKGMENAIEPGGSNFESMIASDGVSIKEGTKSKLGKPARYSMNHSMTRQEYLNDSTQSLTLNNKTLDFTLPSFKDPSQDSILDLNSSLNPLPLEDSALHPPPEPLSVSKSHQILPPISMPNLPHTLSQSLHQTSSLSRSFLTDKVTIPPKNLPFVQKSLVIPSLKTSRSHASVKSFLPKNPPPLSRFNPLPAKVDTGLKLGNHGSSSLGRIVKRDSLRYEKEDYKGGFGPEEVAKKFNDFNRALLVGNGGEIMKGKVARKPIINRNHLDSWRAR</sequence>
<evidence type="ECO:0000313" key="2">
    <source>
        <dbReference type="EMBL" id="CAI2386832.1"/>
    </source>
</evidence>
<gene>
    <name evidence="2" type="ORF">ECRASSUSDP1_LOCUS28457</name>
</gene>